<evidence type="ECO:0000256" key="3">
    <source>
        <dbReference type="ARBA" id="ARBA00022664"/>
    </source>
</evidence>
<dbReference type="SUPFAM" id="SSF57667">
    <property type="entry name" value="beta-beta-alpha zinc fingers"/>
    <property type="match status" value="1"/>
</dbReference>
<name>A0A2T9YIH5_9FUNG</name>
<dbReference type="STRING" id="133385.A0A2T9YIH5"/>
<protein>
    <recommendedName>
        <fullName evidence="11">Matrin-type domain-containing protein</fullName>
    </recommendedName>
</protein>
<dbReference type="Pfam" id="PF12874">
    <property type="entry name" value="zf-met"/>
    <property type="match status" value="1"/>
</dbReference>
<dbReference type="PROSITE" id="PS50171">
    <property type="entry name" value="ZF_MATRIN"/>
    <property type="match status" value="1"/>
</dbReference>
<evidence type="ECO:0000256" key="2">
    <source>
        <dbReference type="ARBA" id="ARBA00008995"/>
    </source>
</evidence>
<sequence>MDYQNRAGSKPGAGGVMSWSESNVERRERLRKLALETIDLAKDPYFMRNHIGSYECKLCLTIHTNEGSYLAHTQGKKHQTNLARRAALDEHDSVLQGGPLKALQTKKIGNLNIQLKKNIIKIGRPGYKVTKIKDPSTRQLGFLFSIMLPQINPDITPFHRFMSAFEQHVEPPNKQWQYLIFAAEPYELIAFKVQNKEIDVRPGKLLTFWDPDSKVFTLQFLFKNDRVSSYIPGNAPGMNKPFANPLNPYSSSELNY</sequence>
<keyword evidence="6" id="KW-0863">Zinc-finger</keyword>
<dbReference type="GO" id="GO:0008270">
    <property type="term" value="F:zinc ion binding"/>
    <property type="evidence" value="ECO:0007669"/>
    <property type="project" value="UniProtKB-KW"/>
</dbReference>
<dbReference type="Pfam" id="PF16835">
    <property type="entry name" value="SF3A2"/>
    <property type="match status" value="1"/>
</dbReference>
<evidence type="ECO:0000256" key="7">
    <source>
        <dbReference type="ARBA" id="ARBA00022833"/>
    </source>
</evidence>
<keyword evidence="13" id="KW-1185">Reference proteome</keyword>
<dbReference type="SMART" id="SM00451">
    <property type="entry name" value="ZnF_U1"/>
    <property type="match status" value="1"/>
</dbReference>
<dbReference type="EMBL" id="MBFR01000172">
    <property type="protein sequence ID" value="PVU92156.1"/>
    <property type="molecule type" value="Genomic_DNA"/>
</dbReference>
<evidence type="ECO:0000256" key="5">
    <source>
        <dbReference type="ARBA" id="ARBA00022728"/>
    </source>
</evidence>
<evidence type="ECO:0000313" key="13">
    <source>
        <dbReference type="Proteomes" id="UP000245383"/>
    </source>
</evidence>
<comment type="similarity">
    <text evidence="2">Belongs to the SF3A2 family.</text>
</comment>
<evidence type="ECO:0000313" key="12">
    <source>
        <dbReference type="EMBL" id="PVU92156.1"/>
    </source>
</evidence>
<dbReference type="InterPro" id="IPR036236">
    <property type="entry name" value="Znf_C2H2_sf"/>
</dbReference>
<evidence type="ECO:0000256" key="8">
    <source>
        <dbReference type="ARBA" id="ARBA00023187"/>
    </source>
</evidence>
<keyword evidence="8" id="KW-0508">mRNA splicing</keyword>
<dbReference type="Gene3D" id="2.60.40.2690">
    <property type="match status" value="1"/>
</dbReference>
<gene>
    <name evidence="12" type="ORF">BB561_003998</name>
</gene>
<dbReference type="InterPro" id="IPR013087">
    <property type="entry name" value="Znf_C2H2_type"/>
</dbReference>
<dbReference type="GO" id="GO:0071013">
    <property type="term" value="C:catalytic step 2 spliceosome"/>
    <property type="evidence" value="ECO:0007669"/>
    <property type="project" value="TreeGrafter"/>
</dbReference>
<dbReference type="Gene3D" id="3.30.160.60">
    <property type="entry name" value="Classic Zinc Finger"/>
    <property type="match status" value="1"/>
</dbReference>
<evidence type="ECO:0000256" key="9">
    <source>
        <dbReference type="ARBA" id="ARBA00023242"/>
    </source>
</evidence>
<comment type="caution">
    <text evidence="12">The sequence shown here is derived from an EMBL/GenBank/DDBJ whole genome shotgun (WGS) entry which is preliminary data.</text>
</comment>
<dbReference type="GO" id="GO:0003676">
    <property type="term" value="F:nucleic acid binding"/>
    <property type="evidence" value="ECO:0007669"/>
    <property type="project" value="InterPro"/>
</dbReference>
<feature type="region of interest" description="Disordered" evidence="10">
    <location>
        <begin position="1"/>
        <end position="20"/>
    </location>
</feature>
<evidence type="ECO:0000256" key="6">
    <source>
        <dbReference type="ARBA" id="ARBA00022771"/>
    </source>
</evidence>
<keyword evidence="7" id="KW-0862">Zinc</keyword>
<proteinExistence type="inferred from homology"/>
<dbReference type="GO" id="GO:0005686">
    <property type="term" value="C:U2 snRNP"/>
    <property type="evidence" value="ECO:0007669"/>
    <property type="project" value="TreeGrafter"/>
</dbReference>
<dbReference type="GO" id="GO:0071004">
    <property type="term" value="C:U2-type prespliceosome"/>
    <property type="evidence" value="ECO:0007669"/>
    <property type="project" value="TreeGrafter"/>
</dbReference>
<dbReference type="Proteomes" id="UP000245383">
    <property type="component" value="Unassembled WGS sequence"/>
</dbReference>
<keyword evidence="5" id="KW-0747">Spliceosome</keyword>
<dbReference type="InterPro" id="IPR031781">
    <property type="entry name" value="SF3A2_dom"/>
</dbReference>
<dbReference type="PANTHER" id="PTHR23205:SF0">
    <property type="entry name" value="SPLICING FACTOR 3A SUBUNIT 2"/>
    <property type="match status" value="1"/>
</dbReference>
<evidence type="ECO:0000256" key="1">
    <source>
        <dbReference type="ARBA" id="ARBA00004123"/>
    </source>
</evidence>
<evidence type="ECO:0000256" key="10">
    <source>
        <dbReference type="SAM" id="MobiDB-lite"/>
    </source>
</evidence>
<dbReference type="GO" id="GO:0000245">
    <property type="term" value="P:spliceosomal complex assembly"/>
    <property type="evidence" value="ECO:0007669"/>
    <property type="project" value="TreeGrafter"/>
</dbReference>
<comment type="subcellular location">
    <subcellularLocation>
        <location evidence="1">Nucleus</location>
    </subcellularLocation>
</comment>
<feature type="domain" description="Matrin-type" evidence="11">
    <location>
        <begin position="54"/>
        <end position="84"/>
    </location>
</feature>
<dbReference type="PANTHER" id="PTHR23205">
    <property type="entry name" value="SPLICING FACTOR 3A SUBUNIT 2"/>
    <property type="match status" value="1"/>
</dbReference>
<dbReference type="InterPro" id="IPR000690">
    <property type="entry name" value="Matrin/U1-C_Znf_C2H2"/>
</dbReference>
<evidence type="ECO:0000256" key="4">
    <source>
        <dbReference type="ARBA" id="ARBA00022723"/>
    </source>
</evidence>
<keyword evidence="4" id="KW-0479">Metal-binding</keyword>
<dbReference type="InterPro" id="IPR003604">
    <property type="entry name" value="Matrin/U1-like-C_Znf_C2H2"/>
</dbReference>
<reference evidence="12 13" key="1">
    <citation type="journal article" date="2018" name="MBio">
        <title>Comparative Genomics Reveals the Core Gene Toolbox for the Fungus-Insect Symbiosis.</title>
        <authorList>
            <person name="Wang Y."/>
            <person name="Stata M."/>
            <person name="Wang W."/>
            <person name="Stajich J.E."/>
            <person name="White M.M."/>
            <person name="Moncalvo J.M."/>
        </authorList>
    </citation>
    <scope>NUCLEOTIDE SEQUENCE [LARGE SCALE GENOMIC DNA]</scope>
    <source>
        <strain evidence="12 13">SWE-8-4</strain>
    </source>
</reference>
<accession>A0A2T9YIH5</accession>
<dbReference type="InterPro" id="IPR052092">
    <property type="entry name" value="SF3A2"/>
</dbReference>
<keyword evidence="9" id="KW-0539">Nucleus</keyword>
<dbReference type="AlphaFoldDB" id="A0A2T9YIH5"/>
<organism evidence="12 13">
    <name type="scientific">Smittium simulii</name>
    <dbReference type="NCBI Taxonomy" id="133385"/>
    <lineage>
        <taxon>Eukaryota</taxon>
        <taxon>Fungi</taxon>
        <taxon>Fungi incertae sedis</taxon>
        <taxon>Zoopagomycota</taxon>
        <taxon>Kickxellomycotina</taxon>
        <taxon>Harpellomycetes</taxon>
        <taxon>Harpellales</taxon>
        <taxon>Legeriomycetaceae</taxon>
        <taxon>Smittium</taxon>
    </lineage>
</organism>
<evidence type="ECO:0000259" key="11">
    <source>
        <dbReference type="PROSITE" id="PS50171"/>
    </source>
</evidence>
<keyword evidence="3" id="KW-0507">mRNA processing</keyword>
<dbReference type="SMART" id="SM01050">
    <property type="entry name" value="CactinC_cactus"/>
    <property type="match status" value="1"/>
</dbReference>
<dbReference type="OrthoDB" id="10250970at2759"/>